<protein>
    <submittedName>
        <fullName evidence="2">Uncharacterized protein</fullName>
    </submittedName>
</protein>
<feature type="region of interest" description="Disordered" evidence="1">
    <location>
        <begin position="46"/>
        <end position="88"/>
    </location>
</feature>
<evidence type="ECO:0000256" key="1">
    <source>
        <dbReference type="SAM" id="MobiDB-lite"/>
    </source>
</evidence>
<feature type="compositionally biased region" description="Polar residues" evidence="1">
    <location>
        <begin position="71"/>
        <end position="80"/>
    </location>
</feature>
<reference evidence="2" key="1">
    <citation type="journal article" date="2021" name="Nat. Commun.">
        <title>Genetic determinants of endophytism in the Arabidopsis root mycobiome.</title>
        <authorList>
            <person name="Mesny F."/>
            <person name="Miyauchi S."/>
            <person name="Thiergart T."/>
            <person name="Pickel B."/>
            <person name="Atanasova L."/>
            <person name="Karlsson M."/>
            <person name="Huettel B."/>
            <person name="Barry K.W."/>
            <person name="Haridas S."/>
            <person name="Chen C."/>
            <person name="Bauer D."/>
            <person name="Andreopoulos W."/>
            <person name="Pangilinan J."/>
            <person name="LaButti K."/>
            <person name="Riley R."/>
            <person name="Lipzen A."/>
            <person name="Clum A."/>
            <person name="Drula E."/>
            <person name="Henrissat B."/>
            <person name="Kohler A."/>
            <person name="Grigoriev I.V."/>
            <person name="Martin F.M."/>
            <person name="Hacquard S."/>
        </authorList>
    </citation>
    <scope>NUCLEOTIDE SEQUENCE</scope>
    <source>
        <strain evidence="2">MPI-SDFR-AT-0117</strain>
    </source>
</reference>
<organism evidence="2 3">
    <name type="scientific">Plectosphaerella plurivora</name>
    <dbReference type="NCBI Taxonomy" id="936078"/>
    <lineage>
        <taxon>Eukaryota</taxon>
        <taxon>Fungi</taxon>
        <taxon>Dikarya</taxon>
        <taxon>Ascomycota</taxon>
        <taxon>Pezizomycotina</taxon>
        <taxon>Sordariomycetes</taxon>
        <taxon>Hypocreomycetidae</taxon>
        <taxon>Glomerellales</taxon>
        <taxon>Plectosphaerellaceae</taxon>
        <taxon>Plectosphaerella</taxon>
    </lineage>
</organism>
<evidence type="ECO:0000313" key="2">
    <source>
        <dbReference type="EMBL" id="KAH6692345.1"/>
    </source>
</evidence>
<gene>
    <name evidence="2" type="ORF">F5X68DRAFT_57803</name>
</gene>
<evidence type="ECO:0000313" key="3">
    <source>
        <dbReference type="Proteomes" id="UP000770015"/>
    </source>
</evidence>
<proteinExistence type="predicted"/>
<comment type="caution">
    <text evidence="2">The sequence shown here is derived from an EMBL/GenBank/DDBJ whole genome shotgun (WGS) entry which is preliminary data.</text>
</comment>
<dbReference type="Proteomes" id="UP000770015">
    <property type="component" value="Unassembled WGS sequence"/>
</dbReference>
<dbReference type="EMBL" id="JAGSXJ010000004">
    <property type="protein sequence ID" value="KAH6692345.1"/>
    <property type="molecule type" value="Genomic_DNA"/>
</dbReference>
<sequence length="204" mass="22740">MFCTPESHLINFTSHLERRQEQTNNTGPRGWPRRLRVVDRMPSRFLHRESPLSPGGGWPRRRRPAEGGSCDKTTNSFQSNKPDDPVPGPLLSLNCRRGNVAAFSWPGSRPRSFVWDAEKTMSAFARLVVIGKQEALLFHAQTPGSPRLARPLDTMRGQCACATACPVLPCRRRRAPGPMPVACKSSTLGRCYTRKTSSAAMLKR</sequence>
<name>A0A9P8VIT8_9PEZI</name>
<dbReference type="AlphaFoldDB" id="A0A9P8VIT8"/>
<feature type="region of interest" description="Disordered" evidence="1">
    <location>
        <begin position="15"/>
        <end position="34"/>
    </location>
</feature>
<accession>A0A9P8VIT8</accession>
<keyword evidence="3" id="KW-1185">Reference proteome</keyword>